<accession>A0ACC0BQZ3</accession>
<organism evidence="1 2">
    <name type="scientific">Catharanthus roseus</name>
    <name type="common">Madagascar periwinkle</name>
    <name type="synonym">Vinca rosea</name>
    <dbReference type="NCBI Taxonomy" id="4058"/>
    <lineage>
        <taxon>Eukaryota</taxon>
        <taxon>Viridiplantae</taxon>
        <taxon>Streptophyta</taxon>
        <taxon>Embryophyta</taxon>
        <taxon>Tracheophyta</taxon>
        <taxon>Spermatophyta</taxon>
        <taxon>Magnoliopsida</taxon>
        <taxon>eudicotyledons</taxon>
        <taxon>Gunneridae</taxon>
        <taxon>Pentapetalae</taxon>
        <taxon>asterids</taxon>
        <taxon>lamiids</taxon>
        <taxon>Gentianales</taxon>
        <taxon>Apocynaceae</taxon>
        <taxon>Rauvolfioideae</taxon>
        <taxon>Vinceae</taxon>
        <taxon>Catharanthinae</taxon>
        <taxon>Catharanthus</taxon>
    </lineage>
</organism>
<gene>
    <name evidence="1" type="ORF">M9H77_06032</name>
</gene>
<sequence>MDDHSHMPGMSPPMQMSNNSNDHHTMMMMMPHMTFSWSKNAEILFSGWPGTRTGMYVLALIFVFILSLLVEFLSDDAAGCKWIVKNKDDGSISSLRAVLETIRHGLKTTLAYLIMLAVMSFNVGVLIVAVAGHVFGFLIFRSCRKSSANLSPGSC</sequence>
<proteinExistence type="predicted"/>
<dbReference type="EMBL" id="CM044702">
    <property type="protein sequence ID" value="KAI5675082.1"/>
    <property type="molecule type" value="Genomic_DNA"/>
</dbReference>
<evidence type="ECO:0000313" key="1">
    <source>
        <dbReference type="EMBL" id="KAI5675082.1"/>
    </source>
</evidence>
<keyword evidence="2" id="KW-1185">Reference proteome</keyword>
<dbReference type="Proteomes" id="UP001060085">
    <property type="component" value="Linkage Group LG02"/>
</dbReference>
<reference evidence="2" key="1">
    <citation type="journal article" date="2023" name="Nat. Plants">
        <title>Single-cell RNA sequencing provides a high-resolution roadmap for understanding the multicellular compartmentation of specialized metabolism.</title>
        <authorList>
            <person name="Sun S."/>
            <person name="Shen X."/>
            <person name="Li Y."/>
            <person name="Li Y."/>
            <person name="Wang S."/>
            <person name="Li R."/>
            <person name="Zhang H."/>
            <person name="Shen G."/>
            <person name="Guo B."/>
            <person name="Wei J."/>
            <person name="Xu J."/>
            <person name="St-Pierre B."/>
            <person name="Chen S."/>
            <person name="Sun C."/>
        </authorList>
    </citation>
    <scope>NUCLEOTIDE SEQUENCE [LARGE SCALE GENOMIC DNA]</scope>
</reference>
<protein>
    <submittedName>
        <fullName evidence="1">Uncharacterized protein</fullName>
    </submittedName>
</protein>
<name>A0ACC0BQZ3_CATRO</name>
<comment type="caution">
    <text evidence="1">The sequence shown here is derived from an EMBL/GenBank/DDBJ whole genome shotgun (WGS) entry which is preliminary data.</text>
</comment>
<evidence type="ECO:0000313" key="2">
    <source>
        <dbReference type="Proteomes" id="UP001060085"/>
    </source>
</evidence>